<reference evidence="1 2" key="1">
    <citation type="submission" date="2020-08" db="EMBL/GenBank/DDBJ databases">
        <title>Genomic Encyclopedia of Type Strains, Phase IV (KMG-IV): sequencing the most valuable type-strain genomes for metagenomic binning, comparative biology and taxonomic classification.</title>
        <authorList>
            <person name="Goeker M."/>
        </authorList>
    </citation>
    <scope>NUCLEOTIDE SEQUENCE [LARGE SCALE GENOMIC DNA]</scope>
    <source>
        <strain evidence="1 2">DSM 7051</strain>
    </source>
</reference>
<evidence type="ECO:0000313" key="1">
    <source>
        <dbReference type="EMBL" id="MBB6357548.1"/>
    </source>
</evidence>
<name>A0A7X0FDQ2_9HYPH</name>
<dbReference type="RefSeq" id="WP_184702342.1">
    <property type="nucleotide sequence ID" value="NZ_BAABEG010000004.1"/>
</dbReference>
<dbReference type="EMBL" id="JACHOU010000026">
    <property type="protein sequence ID" value="MBB6357548.1"/>
    <property type="molecule type" value="Genomic_DNA"/>
</dbReference>
<accession>A0A7X0FDQ2</accession>
<proteinExistence type="predicted"/>
<organism evidence="1 2">
    <name type="scientific">Aminobacter aganoensis</name>
    <dbReference type="NCBI Taxonomy" id="83264"/>
    <lineage>
        <taxon>Bacteria</taxon>
        <taxon>Pseudomonadati</taxon>
        <taxon>Pseudomonadota</taxon>
        <taxon>Alphaproteobacteria</taxon>
        <taxon>Hyphomicrobiales</taxon>
        <taxon>Phyllobacteriaceae</taxon>
        <taxon>Aminobacter</taxon>
    </lineage>
</organism>
<comment type="caution">
    <text evidence="1">The sequence shown here is derived from an EMBL/GenBank/DDBJ whole genome shotgun (WGS) entry which is preliminary data.</text>
</comment>
<dbReference type="AlphaFoldDB" id="A0A7X0FDQ2"/>
<evidence type="ECO:0000313" key="2">
    <source>
        <dbReference type="Proteomes" id="UP000536262"/>
    </source>
</evidence>
<dbReference type="Proteomes" id="UP000536262">
    <property type="component" value="Unassembled WGS sequence"/>
</dbReference>
<keyword evidence="1" id="KW-0670">Pyruvate</keyword>
<protein>
    <submittedName>
        <fullName evidence="1">Pyruvate dehydrogenase complex dehydrogenase (E1) component</fullName>
    </submittedName>
</protein>
<keyword evidence="2" id="KW-1185">Reference proteome</keyword>
<sequence length="70" mass="7545">MARLVKVTTSLIATIGFHRESKPHSFAREHFGQTGSLAELHRHYSTDSCGIASAAEALTPGRPVRNLSAV</sequence>
<gene>
    <name evidence="1" type="ORF">GGR00_005371</name>
</gene>